<keyword evidence="5" id="KW-0963">Cytoplasm</keyword>
<dbReference type="Proteomes" id="UP001332931">
    <property type="component" value="Unassembled WGS sequence"/>
</dbReference>
<accession>A0ABU7RBH9</accession>
<organism evidence="10 11">
    <name type="scientific">Olsenella absiana</name>
    <dbReference type="NCBI Taxonomy" id="3115222"/>
    <lineage>
        <taxon>Bacteria</taxon>
        <taxon>Bacillati</taxon>
        <taxon>Actinomycetota</taxon>
        <taxon>Coriobacteriia</taxon>
        <taxon>Coriobacteriales</taxon>
        <taxon>Atopobiaceae</taxon>
        <taxon>Olsenella</taxon>
    </lineage>
</organism>
<evidence type="ECO:0000256" key="7">
    <source>
        <dbReference type="SAM" id="Phobius"/>
    </source>
</evidence>
<comment type="similarity">
    <text evidence="5">Belongs to the DnaJ family.</text>
</comment>
<dbReference type="InterPro" id="IPR036869">
    <property type="entry name" value="J_dom_sf"/>
</dbReference>
<feature type="binding site" evidence="5">
    <location>
        <position position="207"/>
    </location>
    <ligand>
        <name>Zn(2+)</name>
        <dbReference type="ChEBI" id="CHEBI:29105"/>
        <label>2</label>
    </ligand>
</feature>
<comment type="subunit">
    <text evidence="5">Homodimer.</text>
</comment>
<dbReference type="CDD" id="cd10719">
    <property type="entry name" value="DnaJ_zf"/>
    <property type="match status" value="1"/>
</dbReference>
<feature type="binding site" evidence="5">
    <location>
        <position position="218"/>
    </location>
    <ligand>
        <name>Zn(2+)</name>
        <dbReference type="ChEBI" id="CHEBI:29105"/>
        <label>1</label>
    </ligand>
</feature>
<feature type="binding site" evidence="5">
    <location>
        <position position="164"/>
    </location>
    <ligand>
        <name>Zn(2+)</name>
        <dbReference type="ChEBI" id="CHEBI:29105"/>
        <label>1</label>
    </ligand>
</feature>
<feature type="binding site" evidence="5">
    <location>
        <position position="181"/>
    </location>
    <ligand>
        <name>Zn(2+)</name>
        <dbReference type="ChEBI" id="CHEBI:29105"/>
        <label>2</label>
    </ligand>
</feature>
<sequence length="382" mass="40108">MAAMNEKDYYAILGVEENATTDEIRRAFQQKARKLHPDVNKAPDAEERFKEVSEAYAVLSDESKRKRYDAMRSGVPFQGAAGGSQPGYAGGYGDPFGGYGDPFAGFGGFPFGGGGFRTTTRRSRAYNPRAGKDVAYSVDLSDEEARSGTRRGVTFQRYATCDVCHGSGSVEHARPVTCPTCGGTGRMHVDLSGIFGFGVIEVECPECEGSGQVVEDPCGSCGGSGRVLTASEVVVDIPAGSHDGDEVRVRGMGNAGTNGKESGDFVCRVGVPSERVTQGQAIGLEIVGFFLPFTLVSLLSLALGLGGGVPVVDLVFIAVGVLIACQDGVAHKSRRWWRNAWYAMRNGFAIGLVIALLFLLMSSCSASALTAAPRGGAGGLNA</sequence>
<feature type="repeat" description="CXXCXGXG motif" evidence="5">
    <location>
        <begin position="178"/>
        <end position="185"/>
    </location>
</feature>
<dbReference type="Pfam" id="PF01556">
    <property type="entry name" value="DnaJ_C"/>
    <property type="match status" value="1"/>
</dbReference>
<feature type="repeat" description="CXXCXGXG motif" evidence="5">
    <location>
        <begin position="161"/>
        <end position="168"/>
    </location>
</feature>
<name>A0ABU7RBH9_9ACTN</name>
<reference evidence="10 11" key="1">
    <citation type="submission" date="2024-01" db="EMBL/GenBank/DDBJ databases">
        <title>Description of Olsenella sp. nov., isolated from pig feces.</title>
        <authorList>
            <person name="Chang Y.-H."/>
        </authorList>
    </citation>
    <scope>NUCLEOTIDE SEQUENCE [LARGE SCALE GENOMIC DNA]</scope>
    <source>
        <strain evidence="10 11">YH-ols2223</strain>
    </source>
</reference>
<dbReference type="SMART" id="SM00271">
    <property type="entry name" value="DnaJ"/>
    <property type="match status" value="1"/>
</dbReference>
<feature type="transmembrane region" description="Helical" evidence="7">
    <location>
        <begin position="342"/>
        <end position="361"/>
    </location>
</feature>
<feature type="repeat" description="CXXCXGXG motif" evidence="5">
    <location>
        <begin position="218"/>
        <end position="225"/>
    </location>
</feature>
<dbReference type="Gene3D" id="2.60.260.20">
    <property type="entry name" value="Urease metallochaperone UreE, N-terminal domain"/>
    <property type="match status" value="1"/>
</dbReference>
<dbReference type="PROSITE" id="PS00636">
    <property type="entry name" value="DNAJ_1"/>
    <property type="match status" value="1"/>
</dbReference>
<feature type="binding site" evidence="5">
    <location>
        <position position="204"/>
    </location>
    <ligand>
        <name>Zn(2+)</name>
        <dbReference type="ChEBI" id="CHEBI:29105"/>
        <label>2</label>
    </ligand>
</feature>
<comment type="caution">
    <text evidence="10">The sequence shown here is derived from an EMBL/GenBank/DDBJ whole genome shotgun (WGS) entry which is preliminary data.</text>
</comment>
<evidence type="ECO:0000259" key="9">
    <source>
        <dbReference type="PROSITE" id="PS51188"/>
    </source>
</evidence>
<dbReference type="Gene3D" id="6.20.20.10">
    <property type="match status" value="2"/>
</dbReference>
<dbReference type="PANTHER" id="PTHR43096:SF10">
    <property type="entry name" value="CHAPERONE PROTEIN DNAJ A6, CHLOROPLASTIC"/>
    <property type="match status" value="1"/>
</dbReference>
<proteinExistence type="inferred from homology"/>
<evidence type="ECO:0000256" key="5">
    <source>
        <dbReference type="HAMAP-Rule" id="MF_01152"/>
    </source>
</evidence>
<dbReference type="PROSITE" id="PS51188">
    <property type="entry name" value="ZF_CR"/>
    <property type="match status" value="1"/>
</dbReference>
<dbReference type="RefSeq" id="WP_330958730.1">
    <property type="nucleotide sequence ID" value="NZ_JAZGJQ010000010.1"/>
</dbReference>
<dbReference type="InterPro" id="IPR008971">
    <property type="entry name" value="HSP40/DnaJ_pept-bd"/>
</dbReference>
<feature type="binding site" evidence="5">
    <location>
        <position position="178"/>
    </location>
    <ligand>
        <name>Zn(2+)</name>
        <dbReference type="ChEBI" id="CHEBI:29105"/>
        <label>2</label>
    </ligand>
</feature>
<dbReference type="PRINTS" id="PR00625">
    <property type="entry name" value="JDOMAIN"/>
</dbReference>
<feature type="repeat" description="CXXCXGXG motif" evidence="5">
    <location>
        <begin position="204"/>
        <end position="211"/>
    </location>
</feature>
<dbReference type="PROSITE" id="PS50076">
    <property type="entry name" value="DNAJ_2"/>
    <property type="match status" value="1"/>
</dbReference>
<dbReference type="InterPro" id="IPR001623">
    <property type="entry name" value="DnaJ_domain"/>
</dbReference>
<dbReference type="InterPro" id="IPR036410">
    <property type="entry name" value="HSP_DnaJ_Cys-rich_dom_sf"/>
</dbReference>
<dbReference type="HAMAP" id="MF_01152">
    <property type="entry name" value="DnaJ"/>
    <property type="match status" value="1"/>
</dbReference>
<feature type="domain" description="J" evidence="8">
    <location>
        <begin position="8"/>
        <end position="72"/>
    </location>
</feature>
<keyword evidence="7" id="KW-0472">Membrane</keyword>
<feature type="transmembrane region" description="Helical" evidence="7">
    <location>
        <begin position="282"/>
        <end position="305"/>
    </location>
</feature>
<comment type="subcellular location">
    <subcellularLocation>
        <location evidence="5">Cytoplasm</location>
    </subcellularLocation>
</comment>
<keyword evidence="11" id="KW-1185">Reference proteome</keyword>
<keyword evidence="2 5" id="KW-0677">Repeat</keyword>
<evidence type="ECO:0000256" key="2">
    <source>
        <dbReference type="ARBA" id="ARBA00022737"/>
    </source>
</evidence>
<feature type="domain" description="CR-type" evidence="9">
    <location>
        <begin position="148"/>
        <end position="230"/>
    </location>
</feature>
<keyword evidence="5" id="KW-0143">Chaperone</keyword>
<feature type="zinc finger region" description="CR-type" evidence="6">
    <location>
        <begin position="148"/>
        <end position="230"/>
    </location>
</feature>
<evidence type="ECO:0000256" key="1">
    <source>
        <dbReference type="ARBA" id="ARBA00022723"/>
    </source>
</evidence>
<dbReference type="InterPro" id="IPR002939">
    <property type="entry name" value="DnaJ_C"/>
</dbReference>
<evidence type="ECO:0000256" key="3">
    <source>
        <dbReference type="ARBA" id="ARBA00022771"/>
    </source>
</evidence>
<dbReference type="Pfam" id="PF00684">
    <property type="entry name" value="DnaJ_CXXCXGXG"/>
    <property type="match status" value="1"/>
</dbReference>
<comment type="domain">
    <text evidence="5">The J domain is necessary and sufficient to stimulate DnaK ATPase activity. Zinc center 1 plays an important role in the autonomous, DnaK-independent chaperone activity of DnaJ. Zinc center 2 is essential for interaction with DnaK and for DnaJ activity.</text>
</comment>
<dbReference type="InterPro" id="IPR001305">
    <property type="entry name" value="HSP_DnaJ_Cys-rich_dom"/>
</dbReference>
<evidence type="ECO:0000256" key="4">
    <source>
        <dbReference type="ARBA" id="ARBA00022833"/>
    </source>
</evidence>
<dbReference type="PANTHER" id="PTHR43096">
    <property type="entry name" value="DNAJ HOMOLOG 1, MITOCHONDRIAL-RELATED"/>
    <property type="match status" value="1"/>
</dbReference>
<keyword evidence="1 5" id="KW-0479">Metal-binding</keyword>
<feature type="transmembrane region" description="Helical" evidence="7">
    <location>
        <begin position="311"/>
        <end position="330"/>
    </location>
</feature>
<feature type="binding site" evidence="5">
    <location>
        <position position="221"/>
    </location>
    <ligand>
        <name>Zn(2+)</name>
        <dbReference type="ChEBI" id="CHEBI:29105"/>
        <label>1</label>
    </ligand>
</feature>
<dbReference type="Gene3D" id="1.10.287.110">
    <property type="entry name" value="DnaJ domain"/>
    <property type="match status" value="1"/>
</dbReference>
<keyword evidence="5" id="KW-0346">Stress response</keyword>
<dbReference type="SUPFAM" id="SSF57938">
    <property type="entry name" value="DnaJ/Hsp40 cysteine-rich domain"/>
    <property type="match status" value="1"/>
</dbReference>
<dbReference type="InterPro" id="IPR012724">
    <property type="entry name" value="DnaJ"/>
</dbReference>
<evidence type="ECO:0000313" key="11">
    <source>
        <dbReference type="Proteomes" id="UP001332931"/>
    </source>
</evidence>
<keyword evidence="5" id="KW-0235">DNA replication</keyword>
<gene>
    <name evidence="5" type="primary">dnaJ</name>
    <name evidence="10" type="ORF">VXJ25_08230</name>
</gene>
<dbReference type="Pfam" id="PF00226">
    <property type="entry name" value="DnaJ"/>
    <property type="match status" value="1"/>
</dbReference>
<comment type="cofactor">
    <cofactor evidence="5">
        <name>Zn(2+)</name>
        <dbReference type="ChEBI" id="CHEBI:29105"/>
    </cofactor>
    <text evidence="5">Binds 2 Zn(2+) ions per monomer.</text>
</comment>
<feature type="binding site" evidence="5">
    <location>
        <position position="161"/>
    </location>
    <ligand>
        <name>Zn(2+)</name>
        <dbReference type="ChEBI" id="CHEBI:29105"/>
        <label>1</label>
    </ligand>
</feature>
<dbReference type="InterPro" id="IPR018253">
    <property type="entry name" value="DnaJ_domain_CS"/>
</dbReference>
<dbReference type="EMBL" id="JAZGJQ010000010">
    <property type="protein sequence ID" value="MEE6147965.1"/>
    <property type="molecule type" value="Genomic_DNA"/>
</dbReference>
<evidence type="ECO:0000313" key="10">
    <source>
        <dbReference type="EMBL" id="MEE6147965.1"/>
    </source>
</evidence>
<comment type="function">
    <text evidence="5">Participates actively in the response to hyperosmotic and heat shock by preventing the aggregation of stress-denatured proteins and by disaggregating proteins, also in an autonomous, DnaK-independent fashion. Unfolded proteins bind initially to DnaJ; upon interaction with the DnaJ-bound protein, DnaK hydrolyzes its bound ATP, resulting in the formation of a stable complex. GrpE releases ADP from DnaK; ATP binding to DnaK triggers the release of the substrate protein, thus completing the reaction cycle. Several rounds of ATP-dependent interactions between DnaJ, DnaK and GrpE are required for fully efficient folding. Also involved, together with DnaK and GrpE, in the DNA replication of plasmids through activation of initiation proteins.</text>
</comment>
<dbReference type="SUPFAM" id="SSF46565">
    <property type="entry name" value="Chaperone J-domain"/>
    <property type="match status" value="1"/>
</dbReference>
<keyword evidence="3 5" id="KW-0863">Zinc-finger</keyword>
<protein>
    <recommendedName>
        <fullName evidence="5">Chaperone protein DnaJ</fullName>
    </recommendedName>
</protein>
<keyword evidence="4 5" id="KW-0862">Zinc</keyword>
<keyword evidence="7" id="KW-0812">Transmembrane</keyword>
<keyword evidence="7" id="KW-1133">Transmembrane helix</keyword>
<evidence type="ECO:0000256" key="6">
    <source>
        <dbReference type="PROSITE-ProRule" id="PRU00546"/>
    </source>
</evidence>
<dbReference type="SUPFAM" id="SSF49493">
    <property type="entry name" value="HSP40/DnaJ peptide-binding domain"/>
    <property type="match status" value="1"/>
</dbReference>
<evidence type="ECO:0000259" key="8">
    <source>
        <dbReference type="PROSITE" id="PS50076"/>
    </source>
</evidence>
<dbReference type="CDD" id="cd06257">
    <property type="entry name" value="DnaJ"/>
    <property type="match status" value="1"/>
</dbReference>